<dbReference type="GO" id="GO:0005886">
    <property type="term" value="C:plasma membrane"/>
    <property type="evidence" value="ECO:0007669"/>
    <property type="project" value="UniProtKB-SubCell"/>
</dbReference>
<evidence type="ECO:0000256" key="5">
    <source>
        <dbReference type="ARBA" id="ARBA00022692"/>
    </source>
</evidence>
<dbReference type="OMA" id="WFLGGSR"/>
<evidence type="ECO:0000256" key="7">
    <source>
        <dbReference type="ARBA" id="ARBA00023136"/>
    </source>
</evidence>
<feature type="transmembrane region" description="Helical" evidence="8">
    <location>
        <begin position="121"/>
        <end position="146"/>
    </location>
</feature>
<feature type="transmembrane region" description="Helical" evidence="8">
    <location>
        <begin position="311"/>
        <end position="329"/>
    </location>
</feature>
<evidence type="ECO:0000313" key="9">
    <source>
        <dbReference type="EMBL" id="AYQ55302.1"/>
    </source>
</evidence>
<feature type="transmembrane region" description="Helical" evidence="8">
    <location>
        <begin position="152"/>
        <end position="173"/>
    </location>
</feature>
<sequence>MPDPDGLRGKARRLMDGDSRKHIDIKRHRARFILCAGIVILFAMFLLSISVGPTGVQNPVEALMNLWSAISKGGEGLTPEELAVYSSRLPRTVAAIGVGVGLAVAGSAYQAVIRNPLVDPYIMGVSSGAGTMAVAVIAFDFTFFGLFSPHSIYLTAASAIVGGLVAFGTTMLLAQRAGGTTNSYVLSGVVVGLVFSAVQTVMIVFSGDRISSALMWLFGSFASISLVEAFSVLIPALVLSIIVLRYAKELNLVLLGEDQARQMGLDVRRFNALILILASVLASVCVAFVGIIGFVGLVIPHFCRMLFGGDHRLVLPASMAFGGCLMIFADLLSRMIVLGIELPVGAITTLIGVPVFAYLLIRKGRIYNG</sequence>
<feature type="transmembrane region" description="Helical" evidence="8">
    <location>
        <begin position="185"/>
        <end position="207"/>
    </location>
</feature>
<evidence type="ECO:0000313" key="10">
    <source>
        <dbReference type="Proteomes" id="UP000273278"/>
    </source>
</evidence>
<evidence type="ECO:0000256" key="3">
    <source>
        <dbReference type="ARBA" id="ARBA00022448"/>
    </source>
</evidence>
<dbReference type="Pfam" id="PF01032">
    <property type="entry name" value="FecCD"/>
    <property type="match status" value="1"/>
</dbReference>
<dbReference type="EMBL" id="CP017686">
    <property type="protein sequence ID" value="AYQ55302.1"/>
    <property type="molecule type" value="Genomic_DNA"/>
</dbReference>
<keyword evidence="7 8" id="KW-0472">Membrane</keyword>
<keyword evidence="3" id="KW-0813">Transport</keyword>
<name>A0A3G3IIH6_9ARCH</name>
<feature type="transmembrane region" description="Helical" evidence="8">
    <location>
        <begin position="213"/>
        <end position="244"/>
    </location>
</feature>
<protein>
    <submittedName>
        <fullName evidence="9">Cobalamin ABC transporter permease</fullName>
    </submittedName>
</protein>
<proteinExistence type="inferred from homology"/>
<evidence type="ECO:0000256" key="4">
    <source>
        <dbReference type="ARBA" id="ARBA00022475"/>
    </source>
</evidence>
<accession>A0A3G3IIH6</accession>
<comment type="similarity">
    <text evidence="2">Belongs to the binding-protein-dependent transport system permease family. FecCD subfamily.</text>
</comment>
<feature type="transmembrane region" description="Helical" evidence="8">
    <location>
        <begin position="30"/>
        <end position="51"/>
    </location>
</feature>
<keyword evidence="6 8" id="KW-1133">Transmembrane helix</keyword>
<dbReference type="GO" id="GO:0022857">
    <property type="term" value="F:transmembrane transporter activity"/>
    <property type="evidence" value="ECO:0007669"/>
    <property type="project" value="InterPro"/>
</dbReference>
<dbReference type="PANTHER" id="PTHR30472:SF25">
    <property type="entry name" value="ABC TRANSPORTER PERMEASE PROTEIN MJ0876-RELATED"/>
    <property type="match status" value="1"/>
</dbReference>
<dbReference type="Gene3D" id="1.10.3470.10">
    <property type="entry name" value="ABC transporter involved in vitamin B12 uptake, BtuC"/>
    <property type="match status" value="1"/>
</dbReference>
<keyword evidence="4" id="KW-1003">Cell membrane</keyword>
<keyword evidence="5 8" id="KW-0812">Transmembrane</keyword>
<organism evidence="9 10">
    <name type="scientific">Methanomethylophilus alvi</name>
    <dbReference type="NCBI Taxonomy" id="1291540"/>
    <lineage>
        <taxon>Archaea</taxon>
        <taxon>Methanobacteriati</taxon>
        <taxon>Thermoplasmatota</taxon>
        <taxon>Thermoplasmata</taxon>
        <taxon>Methanomassiliicoccales</taxon>
        <taxon>Methanomethylophilaceae</taxon>
        <taxon>Methanomethylophilus</taxon>
    </lineage>
</organism>
<dbReference type="FunFam" id="1.10.3470.10:FF:000001">
    <property type="entry name" value="Vitamin B12 ABC transporter permease BtuC"/>
    <property type="match status" value="1"/>
</dbReference>
<dbReference type="PANTHER" id="PTHR30472">
    <property type="entry name" value="FERRIC ENTEROBACTIN TRANSPORT SYSTEM PERMEASE PROTEIN"/>
    <property type="match status" value="1"/>
</dbReference>
<dbReference type="CDD" id="cd06550">
    <property type="entry name" value="TM_ABC_iron-siderophores_like"/>
    <property type="match status" value="1"/>
</dbReference>
<dbReference type="InterPro" id="IPR000522">
    <property type="entry name" value="ABC_transptr_permease_BtuC"/>
</dbReference>
<gene>
    <name evidence="9" type="ORF">BKD89_05750</name>
</gene>
<feature type="transmembrane region" description="Helical" evidence="8">
    <location>
        <begin position="89"/>
        <end position="109"/>
    </location>
</feature>
<evidence type="ECO:0000256" key="6">
    <source>
        <dbReference type="ARBA" id="ARBA00022989"/>
    </source>
</evidence>
<evidence type="ECO:0000256" key="2">
    <source>
        <dbReference type="ARBA" id="ARBA00007935"/>
    </source>
</evidence>
<dbReference type="AlphaFoldDB" id="A0A3G3IIH6"/>
<dbReference type="InterPro" id="IPR037294">
    <property type="entry name" value="ABC_BtuC-like"/>
</dbReference>
<comment type="subcellular location">
    <subcellularLocation>
        <location evidence="1">Cell membrane</location>
        <topology evidence="1">Multi-pass membrane protein</topology>
    </subcellularLocation>
</comment>
<evidence type="ECO:0000256" key="1">
    <source>
        <dbReference type="ARBA" id="ARBA00004651"/>
    </source>
</evidence>
<feature type="transmembrane region" description="Helical" evidence="8">
    <location>
        <begin position="270"/>
        <end position="299"/>
    </location>
</feature>
<dbReference type="SUPFAM" id="SSF81345">
    <property type="entry name" value="ABC transporter involved in vitamin B12 uptake, BtuC"/>
    <property type="match status" value="1"/>
</dbReference>
<dbReference type="Proteomes" id="UP000273278">
    <property type="component" value="Chromosome"/>
</dbReference>
<reference evidence="9 10" key="1">
    <citation type="submission" date="2016-10" db="EMBL/GenBank/DDBJ databases">
        <title>Complete genome of the TMA-utilizing, human hosted archaeon Methanomethylophilus alvus Gen. nov, sp. nov., strain Mx-05, derived from a pure culture.</title>
        <authorList>
            <person name="Brugere J.-F."/>
            <person name="Ben Hania W."/>
            <person name="Chaudhary P.P."/>
            <person name="Gaci N."/>
            <person name="Borrel G."/>
            <person name="Cao Van Tuat L."/>
            <person name="Fardeau M.-L."/>
            <person name="Harris H.M.B."/>
            <person name="O'Toole P.W."/>
            <person name="Ollivier B."/>
        </authorList>
    </citation>
    <scope>NUCLEOTIDE SEQUENCE [LARGE SCALE GENOMIC DNA]</scope>
    <source>
        <strain evidence="9 10">Mx-05</strain>
    </source>
</reference>
<evidence type="ECO:0000256" key="8">
    <source>
        <dbReference type="SAM" id="Phobius"/>
    </source>
</evidence>
<feature type="transmembrane region" description="Helical" evidence="8">
    <location>
        <begin position="336"/>
        <end position="361"/>
    </location>
</feature>